<dbReference type="CDD" id="cd00806">
    <property type="entry name" value="TrpRS_core"/>
    <property type="match status" value="1"/>
</dbReference>
<dbReference type="NCBIfam" id="TIGR00233">
    <property type="entry name" value="trpS"/>
    <property type="match status" value="1"/>
</dbReference>
<keyword evidence="7" id="KW-0648">Protein biosynthesis</keyword>
<evidence type="ECO:0000256" key="1">
    <source>
        <dbReference type="ARBA" id="ARBA00004173"/>
    </source>
</evidence>
<dbReference type="Gene3D" id="3.40.50.620">
    <property type="entry name" value="HUPs"/>
    <property type="match status" value="1"/>
</dbReference>
<dbReference type="EMBL" id="CAFAAL010000207">
    <property type="protein sequence ID" value="CAB4818043.1"/>
    <property type="molecule type" value="Genomic_DNA"/>
</dbReference>
<evidence type="ECO:0000256" key="6">
    <source>
        <dbReference type="ARBA" id="ARBA00022840"/>
    </source>
</evidence>
<comment type="catalytic activity">
    <reaction evidence="10">
        <text>tRNA(Trp) + L-tryptophan + ATP = L-tryptophyl-tRNA(Trp) + AMP + diphosphate + H(+)</text>
        <dbReference type="Rhea" id="RHEA:24080"/>
        <dbReference type="Rhea" id="RHEA-COMP:9671"/>
        <dbReference type="Rhea" id="RHEA-COMP:9705"/>
        <dbReference type="ChEBI" id="CHEBI:15378"/>
        <dbReference type="ChEBI" id="CHEBI:30616"/>
        <dbReference type="ChEBI" id="CHEBI:33019"/>
        <dbReference type="ChEBI" id="CHEBI:57912"/>
        <dbReference type="ChEBI" id="CHEBI:78442"/>
        <dbReference type="ChEBI" id="CHEBI:78535"/>
        <dbReference type="ChEBI" id="CHEBI:456215"/>
        <dbReference type="EC" id="6.1.1.2"/>
    </reaction>
</comment>
<name>A0A6J6ZC16_9ZZZZ</name>
<evidence type="ECO:0000313" key="11">
    <source>
        <dbReference type="EMBL" id="CAB4776361.1"/>
    </source>
</evidence>
<evidence type="ECO:0000256" key="2">
    <source>
        <dbReference type="ARBA" id="ARBA00005594"/>
    </source>
</evidence>
<evidence type="ECO:0000313" key="12">
    <source>
        <dbReference type="EMBL" id="CAB4818043.1"/>
    </source>
</evidence>
<evidence type="ECO:0000256" key="10">
    <source>
        <dbReference type="ARBA" id="ARBA00049929"/>
    </source>
</evidence>
<dbReference type="AlphaFoldDB" id="A0A6J6ZC16"/>
<dbReference type="InterPro" id="IPR024109">
    <property type="entry name" value="Trp-tRNA-ligase_bac-type"/>
</dbReference>
<comment type="similarity">
    <text evidence="2">Belongs to the class-I aminoacyl-tRNA synthetase family.</text>
</comment>
<dbReference type="EC" id="6.1.1.2" evidence="3"/>
<dbReference type="FunFam" id="1.10.240.10:FF:000002">
    <property type="entry name" value="Tryptophan--tRNA ligase"/>
    <property type="match status" value="1"/>
</dbReference>
<proteinExistence type="inferred from homology"/>
<evidence type="ECO:0000256" key="8">
    <source>
        <dbReference type="ARBA" id="ARBA00023146"/>
    </source>
</evidence>
<dbReference type="PANTHER" id="PTHR43766">
    <property type="entry name" value="TRYPTOPHAN--TRNA LIGASE, MITOCHONDRIAL"/>
    <property type="match status" value="1"/>
</dbReference>
<dbReference type="GO" id="GO:0005524">
    <property type="term" value="F:ATP binding"/>
    <property type="evidence" value="ECO:0007669"/>
    <property type="project" value="UniProtKB-KW"/>
</dbReference>
<dbReference type="PROSITE" id="PS00178">
    <property type="entry name" value="AA_TRNA_LIGASE_I"/>
    <property type="match status" value="1"/>
</dbReference>
<dbReference type="Pfam" id="PF00579">
    <property type="entry name" value="tRNA-synt_1b"/>
    <property type="match status" value="1"/>
</dbReference>
<dbReference type="HAMAP" id="MF_00140_B">
    <property type="entry name" value="Trp_tRNA_synth_B"/>
    <property type="match status" value="1"/>
</dbReference>
<keyword evidence="4" id="KW-0436">Ligase</keyword>
<dbReference type="InterPro" id="IPR050203">
    <property type="entry name" value="Trp-tRNA_synthetase"/>
</dbReference>
<protein>
    <recommendedName>
        <fullName evidence="3">tryptophan--tRNA ligase</fullName>
        <ecNumber evidence="3">6.1.1.2</ecNumber>
    </recommendedName>
    <alternativeName>
        <fullName evidence="9">Tryptophanyl-tRNA synthetase</fullName>
    </alternativeName>
</protein>
<keyword evidence="5" id="KW-0547">Nucleotide-binding</keyword>
<dbReference type="PANTHER" id="PTHR43766:SF1">
    <property type="entry name" value="TRYPTOPHAN--TRNA LIGASE, MITOCHONDRIAL"/>
    <property type="match status" value="1"/>
</dbReference>
<dbReference type="InterPro" id="IPR002305">
    <property type="entry name" value="aa-tRNA-synth_Ic"/>
</dbReference>
<evidence type="ECO:0000256" key="5">
    <source>
        <dbReference type="ARBA" id="ARBA00022741"/>
    </source>
</evidence>
<dbReference type="SUPFAM" id="SSF52374">
    <property type="entry name" value="Nucleotidylyl transferase"/>
    <property type="match status" value="1"/>
</dbReference>
<dbReference type="InterPro" id="IPR014729">
    <property type="entry name" value="Rossmann-like_a/b/a_fold"/>
</dbReference>
<accession>A0A6J6ZC16</accession>
<evidence type="ECO:0000256" key="9">
    <source>
        <dbReference type="ARBA" id="ARBA00030268"/>
    </source>
</evidence>
<dbReference type="InterPro" id="IPR002306">
    <property type="entry name" value="Trp-tRNA-ligase"/>
</dbReference>
<evidence type="ECO:0000256" key="3">
    <source>
        <dbReference type="ARBA" id="ARBA00013161"/>
    </source>
</evidence>
<evidence type="ECO:0000256" key="7">
    <source>
        <dbReference type="ARBA" id="ARBA00022917"/>
    </source>
</evidence>
<organism evidence="12">
    <name type="scientific">freshwater metagenome</name>
    <dbReference type="NCBI Taxonomy" id="449393"/>
    <lineage>
        <taxon>unclassified sequences</taxon>
        <taxon>metagenomes</taxon>
        <taxon>ecological metagenomes</taxon>
    </lineage>
</organism>
<reference evidence="12" key="1">
    <citation type="submission" date="2020-05" db="EMBL/GenBank/DDBJ databases">
        <authorList>
            <person name="Chiriac C."/>
            <person name="Salcher M."/>
            <person name="Ghai R."/>
            <person name="Kavagutti S V."/>
        </authorList>
    </citation>
    <scope>NUCLEOTIDE SEQUENCE</scope>
</reference>
<dbReference type="GO" id="GO:0004830">
    <property type="term" value="F:tryptophan-tRNA ligase activity"/>
    <property type="evidence" value="ECO:0007669"/>
    <property type="project" value="UniProtKB-EC"/>
</dbReference>
<gene>
    <name evidence="11" type="ORF">UFOPK2880_01135</name>
    <name evidence="12" type="ORF">UFOPK3004_01675</name>
</gene>
<dbReference type="InterPro" id="IPR001412">
    <property type="entry name" value="aa-tRNA-synth_I_CS"/>
</dbReference>
<dbReference type="EMBL" id="CAEZZP010000070">
    <property type="protein sequence ID" value="CAB4776361.1"/>
    <property type="molecule type" value="Genomic_DNA"/>
</dbReference>
<comment type="subcellular location">
    <subcellularLocation>
        <location evidence="1">Mitochondrion</location>
    </subcellularLocation>
</comment>
<keyword evidence="8" id="KW-0030">Aminoacyl-tRNA synthetase</keyword>
<dbReference type="GO" id="GO:0006436">
    <property type="term" value="P:tryptophanyl-tRNA aminoacylation"/>
    <property type="evidence" value="ECO:0007669"/>
    <property type="project" value="InterPro"/>
</dbReference>
<dbReference type="GO" id="GO:0005829">
    <property type="term" value="C:cytosol"/>
    <property type="evidence" value="ECO:0007669"/>
    <property type="project" value="TreeGrafter"/>
</dbReference>
<sequence length="329" mass="35834">MPRVLSCIQPTGVVHLGNYLGALRNWVVGQHECDAFHGIVDLHALTVTDRPGVLGTSTLELAATLFAVGLDPEVATVFVQSHVPEHAQLGWVMECTVSYGELSRMTQFKDKSAKREADFVSAGLFTYPALQAADILLYDADEVPVGEDQRQHIEITRDIAMRFNGRFGDTFVVPKIVTPRAGAKVTDLQEPTAKMSKSSNTDAGIVYILDEPAAILKKFKRAVTDSDGEVRFDRAEKPGVSNLIEILAACTSRSPQQVAAEYTQYGPLKADAGEAVVEILAPIQHRYHELMGDKAELSRLLRTGAEKARAVASATLERTYSNIGLLSPE</sequence>
<keyword evidence="6" id="KW-0067">ATP-binding</keyword>
<dbReference type="GO" id="GO:0005739">
    <property type="term" value="C:mitochondrion"/>
    <property type="evidence" value="ECO:0007669"/>
    <property type="project" value="UniProtKB-SubCell"/>
</dbReference>
<dbReference type="PRINTS" id="PR01039">
    <property type="entry name" value="TRNASYNTHTRP"/>
</dbReference>
<dbReference type="Gene3D" id="1.10.240.10">
    <property type="entry name" value="Tyrosyl-Transfer RNA Synthetase"/>
    <property type="match status" value="1"/>
</dbReference>
<evidence type="ECO:0000256" key="4">
    <source>
        <dbReference type="ARBA" id="ARBA00022598"/>
    </source>
</evidence>